<keyword evidence="2" id="KW-0393">Immunoglobulin domain</keyword>
<feature type="domain" description="Ig-like" evidence="4">
    <location>
        <begin position="2016"/>
        <end position="2096"/>
    </location>
</feature>
<dbReference type="Pfam" id="PF13927">
    <property type="entry name" value="Ig_3"/>
    <property type="match status" value="32"/>
</dbReference>
<feature type="domain" description="Ig-like" evidence="4">
    <location>
        <begin position="2109"/>
        <end position="2196"/>
    </location>
</feature>
<feature type="domain" description="Ig-like" evidence="4">
    <location>
        <begin position="3033"/>
        <end position="3120"/>
    </location>
</feature>
<feature type="domain" description="Ig-like" evidence="4">
    <location>
        <begin position="132"/>
        <end position="221"/>
    </location>
</feature>
<feature type="domain" description="Ig-like" evidence="4">
    <location>
        <begin position="704"/>
        <end position="790"/>
    </location>
</feature>
<feature type="domain" description="Ig-like" evidence="4">
    <location>
        <begin position="1644"/>
        <end position="1729"/>
    </location>
</feature>
<accession>A0A0B2V9L0</accession>
<reference evidence="5 6" key="1">
    <citation type="submission" date="2014-11" db="EMBL/GenBank/DDBJ databases">
        <title>Genetic blueprint of the zoonotic pathogen Toxocara canis.</title>
        <authorList>
            <person name="Zhu X.-Q."/>
            <person name="Korhonen P.K."/>
            <person name="Cai H."/>
            <person name="Young N.D."/>
            <person name="Nejsum P."/>
            <person name="von Samson-Himmelstjerna G."/>
            <person name="Boag P.R."/>
            <person name="Tan P."/>
            <person name="Li Q."/>
            <person name="Min J."/>
            <person name="Yang Y."/>
            <person name="Wang X."/>
            <person name="Fang X."/>
            <person name="Hall R.S."/>
            <person name="Hofmann A."/>
            <person name="Sternberg P.W."/>
            <person name="Jex A.R."/>
            <person name="Gasser R.B."/>
        </authorList>
    </citation>
    <scope>NUCLEOTIDE SEQUENCE [LARGE SCALE GENOMIC DNA]</scope>
    <source>
        <strain evidence="5">PN_DK_2014</strain>
    </source>
</reference>
<dbReference type="Proteomes" id="UP000031036">
    <property type="component" value="Unassembled WGS sequence"/>
</dbReference>
<feature type="domain" description="Ig-like" evidence="4">
    <location>
        <begin position="5066"/>
        <end position="5159"/>
    </location>
</feature>
<feature type="domain" description="Ig-like" evidence="4">
    <location>
        <begin position="4431"/>
        <end position="4517"/>
    </location>
</feature>
<evidence type="ECO:0000313" key="6">
    <source>
        <dbReference type="Proteomes" id="UP000031036"/>
    </source>
</evidence>
<feature type="domain" description="Ig-like" evidence="4">
    <location>
        <begin position="4886"/>
        <end position="4973"/>
    </location>
</feature>
<feature type="domain" description="Ig-like" evidence="4">
    <location>
        <begin position="1087"/>
        <end position="1177"/>
    </location>
</feature>
<dbReference type="Pfam" id="PF00047">
    <property type="entry name" value="ig"/>
    <property type="match status" value="10"/>
</dbReference>
<feature type="domain" description="Ig-like" evidence="4">
    <location>
        <begin position="1553"/>
        <end position="1635"/>
    </location>
</feature>
<feature type="domain" description="Ig-like" evidence="4">
    <location>
        <begin position="4333"/>
        <end position="4427"/>
    </location>
</feature>
<dbReference type="FunFam" id="2.60.40.10:FF:001694">
    <property type="entry name" value="Basement membrane proteoglycan"/>
    <property type="match status" value="1"/>
</dbReference>
<feature type="domain" description="Ig-like" evidence="4">
    <location>
        <begin position="1367"/>
        <end position="1452"/>
    </location>
</feature>
<organism evidence="5 6">
    <name type="scientific">Toxocara canis</name>
    <name type="common">Canine roundworm</name>
    <dbReference type="NCBI Taxonomy" id="6265"/>
    <lineage>
        <taxon>Eukaryota</taxon>
        <taxon>Metazoa</taxon>
        <taxon>Ecdysozoa</taxon>
        <taxon>Nematoda</taxon>
        <taxon>Chromadorea</taxon>
        <taxon>Rhabditida</taxon>
        <taxon>Spirurina</taxon>
        <taxon>Ascaridomorpha</taxon>
        <taxon>Ascaridoidea</taxon>
        <taxon>Toxocaridae</taxon>
        <taxon>Toxocara</taxon>
    </lineage>
</organism>
<feature type="domain" description="Ig-like" evidence="4">
    <location>
        <begin position="3409"/>
        <end position="3495"/>
    </location>
</feature>
<keyword evidence="6" id="KW-1185">Reference proteome</keyword>
<feature type="domain" description="Ig-like" evidence="4">
    <location>
        <begin position="991"/>
        <end position="1081"/>
    </location>
</feature>
<dbReference type="STRING" id="6265.A0A0B2V9L0"/>
<feature type="domain" description="Ig-like" evidence="4">
    <location>
        <begin position="4071"/>
        <end position="4157"/>
    </location>
</feature>
<feature type="domain" description="Ig-like" evidence="4">
    <location>
        <begin position="224"/>
        <end position="315"/>
    </location>
</feature>
<feature type="domain" description="Ig-like" evidence="4">
    <location>
        <begin position="509"/>
        <end position="599"/>
    </location>
</feature>
<feature type="domain" description="Ig-like" evidence="4">
    <location>
        <begin position="4161"/>
        <end position="4247"/>
    </location>
</feature>
<feature type="domain" description="Ig-like" evidence="4">
    <location>
        <begin position="3981"/>
        <end position="4067"/>
    </location>
</feature>
<feature type="domain" description="Ig-like" evidence="4">
    <location>
        <begin position="1924"/>
        <end position="2008"/>
    </location>
</feature>
<dbReference type="OMA" id="DVQLHWR"/>
<dbReference type="InterPro" id="IPR013783">
    <property type="entry name" value="Ig-like_fold"/>
</dbReference>
<evidence type="ECO:0000259" key="4">
    <source>
        <dbReference type="PROSITE" id="PS50835"/>
    </source>
</evidence>
<feature type="domain" description="Ig-like" evidence="4">
    <location>
        <begin position="1180"/>
        <end position="1270"/>
    </location>
</feature>
<feature type="domain" description="Ig-like" evidence="4">
    <location>
        <begin position="4791"/>
        <end position="4871"/>
    </location>
</feature>
<feature type="domain" description="Ig-like" evidence="4">
    <location>
        <begin position="3748"/>
        <end position="3831"/>
    </location>
</feature>
<feature type="domain" description="Ig-like" evidence="4">
    <location>
        <begin position="4611"/>
        <end position="4682"/>
    </location>
</feature>
<proteinExistence type="predicted"/>
<dbReference type="SUPFAM" id="SSF48726">
    <property type="entry name" value="Immunoglobulin"/>
    <property type="match status" value="62"/>
</dbReference>
<dbReference type="InterPro" id="IPR013098">
    <property type="entry name" value="Ig_I-set"/>
</dbReference>
<dbReference type="InterPro" id="IPR003599">
    <property type="entry name" value="Ig_sub"/>
</dbReference>
<feature type="domain" description="Ig-like" evidence="4">
    <location>
        <begin position="4693"/>
        <end position="4787"/>
    </location>
</feature>
<feature type="domain" description="Ig-like" evidence="4">
    <location>
        <begin position="2475"/>
        <end position="2583"/>
    </location>
</feature>
<dbReference type="SMART" id="SM00406">
    <property type="entry name" value="IGv"/>
    <property type="match status" value="19"/>
</dbReference>
<sequence length="5738" mass="621068">MGDELKLCEGKRSDHEVKPTSCEVPAGDKPPMDCLESGIAPLRVQIDPPKNLQVPHGGSAQWYCRVVGHWGPNVRLEWTKVGTNTLPDSAIQTNGQLVINDVREADAGQYRCTARGPHQFATDDATLVVSRPQLNAPVVSPASQSVNEGAQARFECTLPGNDDAELHWRKEDGSSLGYDVSEEHGVLTFSSVQPSDAGAYVCSTENPEDGSPIDSEPAYLTVNPSALPAPIVESSSETVKEGGTVVFRCSTLDNVNAQLHWRREDGSSLGADVTDIEGILTISNAKQSDAGAYICSVQNAQDNSSAVDSAPAYLSVSPSTPIIPVVIASAEFVEEGDEVTLRCNLPGKEGVEVQWRREDGRGFADGTTIDGATLTIPYAKVSDTAAYVCSTQNTSDRTAVVSAPAYLTVTRAEPNTVIPFVEAPSQSVDENDTVILRCTIPARPHVQLLWRRQDGSMLSESAFQEEGTLTIPHVKPSDSGDYVCFSEDLDSGKTLESAPAHLTVNTAAPQTHKIPSLDTPTEAVAEGETATLRCHASADVNLELHWRRQDGSPLRHAVTDKGGTLTIPNAHQSDAGAYICYAEDLENGNRVDSERVYVSVNPPRASKPVPVVENGSQRVDEGTVVTFRCNVPFKDSGEVHWRREDGNAFSSETTDVDGILTISNVRLSDEGTYICYTEDVETGERTDSAPVHLNVNPSAQPQAPEVPVVENPSESVEQGGTVTLRCNIPGKDVELHWRREDDSSVGYDISDGDGVLKISNVQQSDAGGYICYTEDAETGERVDSAPAYITVINPEAEPAHAQQTPIVENAAETVEEGATVEFRCSIPEEEGAELHWRRQDGSALSDEAKDVNGVLTVANVRLSDAGTYICYTENPENGTRVDSSPVHLTVNPSAPETEIKPVVDNTIVLIEEGGTVTFRCSLPGTDISELHWRREDGGFLPYEATDVDGVLSIPNVQTSDAGSYICYWEDAITGDRFDSTPATLKVNPAAPAQQQVPVVETPTISVEQGETITLRCSMRAQPDALLQWRREDEHSMGWHVSQDGGVLTITDVQPADAGAYICSAEDPETGETVDSAPAYLTVNPSAPARGITPQIESPTESIEEGETVTLRCNLPDNGDAEMHWRREDGGSFGYDTTDQDGVLTIANIKQSDSGAYICSAEDRETGESVDSLPAYITVNPSTTSIAPIIDNPLETVNEGETVRFRCHVPGEDIAEVQWRRQDGSPLGYGVTEEEGTLVIAQAQSSDSGSYICSIENPRGGQIDSSPAYLTVRPGSPRAPEIDSPTRSVEEGETVTFRCYVQGVEDAILHWRREDGSPLGYGVTDEDGVLTIPRAEPSDAGTYICFTDHDGTPVESQPAYLTVNPAPPRAPEIDSPTRSVEEGETVTFRCYVQGVEDAILHWRREDGSPLGYGVTDEDGVLTIPRAEPSDAGTYICFTDHDGTPVESQPAYLTVNPAPLKSPEVEPPEQTVQEGDTVTFRCNVPGDLDAELHWRKEDGEPFRDEVTDDEGTLTIPNAQPSDAGAYICTADDPDGAIDSPLVYLTVGSPTKPEHPTVNTEREVVDEGKSVMFRCEMPSTTDVVLKWRREDGTPLGYGASEDNGVLTIQRVQPSHAGAYICSAEPRYGDGIRKDSPLVYLIVNPAAPNSPVVDASSDSVNEGAPVRFRCYVAGMPTAQLEWRREDGSALNEGATDDRGILTIMETKASDAGNYVCSARDPQGGSPIDSSPIHLNVVPTPPRAPLVLSAEETVDEGTPVRLRCYLPGSRDAELHWRREDGNPLGKDATDEQGILTIPRASVSDAGAYICSAMEPGSSAPLHSQPARIIVNAVKSRAPLVLSAEETVDEGTPVRLRCYLPGSRDAELHWRREDGNPLGKDATDEQGILTIPRASVSDAGAYICSAMEPGSSAPLHSQPARIIVNAVKLPTPTVEVSSESVGEGQPVRLQCHVPGRPDVQLHWRREDGSPLSAIATDQRGILTIMRTEPSDSGAYICSSGEPGDEDAVESAPVYLTVTPNAPQTPVVEASAETVSEGQPVRLQCQFPGKPDVQLHWRRQDGNSLPSNAVEQRGTLTIMRTELSDSGIYICSASESDDEKAVDSPPIRLSVKSSTPERPLLVSAEETVNEGEVVRLRCYLPGRDDTELHWRREDASAINEDAIDEHGILTISRAKPSDAGYYICSADDPHGGGPLDSSSARIIINAITLTPNADVQLHWRREDGSPLSAIATDQRGILTIMRTEPSDSGAYICSSGEPGDEDAVESAPVYLTVTPNADVQLHWRREDGSPLSAIATDQRGILTIMRTEPSDSGAYICSSGEPGDEDAVESAPVYLTVTPNADVQLHWRREDGSPLSAIATDQRGILTIMRTEPSDSGAYICSSGEPGDEDAVESAPVYLTVTPNADVQLHWRREDGSPLSAIATDQRGILTIMRTEPSDSGAYICSSGEPGDEDAVESAPVYLTVTPNADVQLHWRREDGSPLSAIATDQRGILTIMRTEPSDSGAYICSSGEPGDEDAVESAPVYLTVTPNADVQLHWRREDGSPLSAIATDQRGILTIMRTEPSDSGAYICSSGEPGDEDAVESAPVYLTVTPNADVQLHWRREDGSPLSAIATDQRGILTIMRTEPSDSGAYICSSGEPGDEDAVESAPVYLTVTPNADVQLHWRREDGSPLSAIATDQRGILTIMRTEPSDSGAYICSSGEPGDEDAVESAPVYLTVTPNADVQLHWRREDGSPLSAIATDQRGILTIMRTEPSDSGAYICSSGEPGDEDAVESAPVYLTVTPNADVQLHWRREDGSPLSAIATDQRGILTIMRTEPSDSGAYICSSGEPGDEDAVESAPVYLTVTPNAPQTPVVEASAETVSEGQPVRLQCQFPGKPDVQLNWRRQDGNSLPSSAVEQRGTLTIMRTELSDSGIYICSASESDDEKAVDSPPIRLSVKSSTPERPLLVSAEETVNEGEVVRLRCYLPGRDDTELHWRREDASAINEDAIDEHGILTISRAKPSDAGYYICSADDPHGGGPLDSSRARIIVNAITPGVPVAEPSSVSVNVGHPARLRCYVPSNPRAELRWRKQDGRELGPGVTETQGYLSIARAQPSDAGVYVCSAQSSPGGSSVDSPPVYLTVNPTTPVKPVVNPPTQTIDEGASTRFQCYVPGNPGARLSWRKEDGSAFGRGVEDSNGILTIFNAHSSNAGAYVCSAVDPHGGSSAHSSPVYLNVNPSRPVSPVVDPPSQTVDEGASAHFRCYVPGDPDAQLRWRKEDGSTLGYGVSDDQGTLSFARVTSSDAGAYICSAQNPRGGSPIDSSPAYLGVNARRPSDPVIEPPTQTVDEGERAKFRCYLPGVPDAQLSWRRQDGNPLGQGVTDSRGILTLPRVQPSDAGAYVCTAQDARGGSPIDSRPAYLNVNPRRHGSAPTLMIDPPSQTVNENEPAQFKCWVPGVLGCELTWHKEYIGGPLPYGVYQSGGVLKIPRAQLHDAGNYICTAANKYGIGQSPAARLIVNRPPQPPRVDPPEMTVNDGDPARFRCWVPGDPAARLSWRLRSGEPIPYGSQENEGILNFPRARQSHAGSYVCTATDPEGRNPPMQSPEVRLIIRQHRLATSVVLMTVPFFSRGYLFKFGDIFVHVSAYKANLCSTIDPERGEPIESTPARLVVHAPEGDRDIPQVDPLEQTVDEDEPAQITCTLHGQPSDELKWHKYGGELPDGAIQQNGVLTIPHTTKADVGNYICSFVDPHDGTPIESTPARVNVDLPISPHVDPHEQTVAENEPSRIRCWVPGNPSAILTWRKHGGELPDQADDRGGILTIPRTALHDAGNYICSAQGPRGGPGVDSLPARVNVRRPEAPRYEPPVRAEKRKREQFGRKDAKSESSSGFVNKSFDRHLSRRVRRFVEEMKEDAQMPEIDPPMQTVVANQSAQIRCWLPGEPYATLRWHKQDGRLNSNAIDKNGVLTIPKTRASDEGTYICSTDDFHPGHPLRSAPAVIHVRSPEVPEVDPPLQTAIANQSAQIRCSLSGEPYATLRWHKQDGSLNQEATDKDGVLTIPRTTAADEGSYVCSTDDPYPGHPLHSAPAFIRVQNPEVLEIDPHVQTVTAFESAQIRCWLPGQPYATLRWHKQGGKLGEEAKDKDGVLTISRATTSDEGSYICSTDDAHPGHPLFSAPAFIRVQNPQMPMVDPLAQTVTANESAQIRCRLPGDQYVTLRWRKQDGTLNEDAIDRNGLLTIPKTRASDQGSYICSTDDPHPGHPVHSAPAIIRVQNPEIPKVDPPVQTVTANQSAQIRCWLPGQPYATLRWHKQDGRLSEDAKDKDGVLTIPKTTVSDEGSYICSTDDPHPGHRLYAAPAFIRVENSQVPSIDPPVQAVTVNQSAQIHCWLPGQPYATLRWHKQDGRLSEDAKDKDGVLTIPKTKASDEGSYICSTDDHHPGHPLHSAPALIHVQNPEVPEIHPFVQIVMENQSAKIRCWLPGQQYATLRWHKQDGRLNSNAIDKDGVLTIPKTRASDEGTYICSTDDPHPGHPLRSAPAVIHVQSPEAPEVDPPLQTAIANQSAKIRCWLPGQPYATLRWHKQHGRINPSATDKDGVLTIPKTRASDEGSYICSTDDPHPGHPLYSAPALILVRNPQLPEIDPSVQTVTVNQCAQIRCWLPGQPYATLRWQKLDGRLNEDATDKDGVLTIPKTTASDEGRYICSTDDVHPGHPLHSAPALVLVLNSEVPEIDPSVQTVIANQSAQIRCWLPGRPYATLRWHKRDGMLNQEATDKDGVLTIPRTTSFDEGSYVCSTDDPHPGHKLHSAPALVHVQNPSERPVVDPPEQTVNEGEPVRFRCYVPNESGARVRWSYGQPDSPLPPYVQDDRGVLTIARTDHSHEGEYFCTYDAPEESLHSPPARLRVTQPGGPPRPEASPADQTVKTGEPARFHCEANSETPARITWGYREADGPLRGDVVQEGDDVFIRSADESNSGEYICTATNQYGSAEAVPVRLHVTENEEPPTARVVPRVWNGKPGDRHQFRCITTGVPPPQVTWTGPGGSQLPDDVNDIGGGVLDFSNGRADLNGDYTCTAVNLVGEASDHGSVNIGPSLTVRTTPPGPRIVLTAGESLEVKCEAFGEPEPEVEWLHDPGPERGDLPDDFKPVTISEQFIRHPSIGTGNAGVYTCKGSNSQATATKDIHVEVVEASRVATVAILGGSTQWLEPGSPAELICAATGNSLVDRLQWVKVDGELPPDVEDHNEPGILHFANFKSSDSGEYECRGYRNEEEIASAKVTVHPTNGGPLGAAQVEIDEPTVRVVNHGDSIVLKCSVHDIDQPHRITWVHARDALRKTPQTAGYGPMLHLQRVDPAHQGPYWVFVEFASGDKLYSRPAHVIVRPRSMSGGDNNGANFEWALLRGGSLVRQLSHESSLRIKKADASNDSGVYRCEVEDDDGELLGAAYAAVTIAHGGPTNAQIVKFDEKSEATITCPVYAVPGAEVTWEKQDGSIPDGAVTSRNKLTLRVLVKTSLTKTLRFLKEAAISLQVPITNTELNSFPDAQIVKFDEKSEATITCPVYAVPGAEVTWEKQDGSIPDGAVTSRNKLTIKEFDDEATGTYICKVSVEGQEIEGYVTALIYVPDTIIQVLLEASSESVALGDRAWFDCKVAGDPDAVITWSREHEEDLPDNAQNYSYHTRDPACGHVTGNRLLFVNVREDNGGLYKCHAQTKEGPLEARTVLNVGSAKRKRKHLHRNTKTTSRMHRGLPQKKKRQQSVFGSWFTSV</sequence>
<feature type="domain" description="Ig-like" evidence="4">
    <location>
        <begin position="318"/>
        <end position="402"/>
    </location>
</feature>
<feature type="domain" description="Ig-like" evidence="4">
    <location>
        <begin position="1737"/>
        <end position="1822"/>
    </location>
</feature>
<feature type="region of interest" description="Disordered" evidence="3">
    <location>
        <begin position="5699"/>
        <end position="5738"/>
    </location>
</feature>
<dbReference type="InterPro" id="IPR036179">
    <property type="entry name" value="Ig-like_dom_sf"/>
</dbReference>
<feature type="region of interest" description="Disordered" evidence="3">
    <location>
        <begin position="3403"/>
        <end position="3422"/>
    </location>
</feature>
<feature type="domain" description="Ig-like" evidence="4">
    <location>
        <begin position="3894"/>
        <end position="3977"/>
    </location>
</feature>
<feature type="compositionally biased region" description="Basic and acidic residues" evidence="3">
    <location>
        <begin position="3834"/>
        <end position="3861"/>
    </location>
</feature>
<feature type="domain" description="Ig-like" evidence="4">
    <location>
        <begin position="895"/>
        <end position="985"/>
    </location>
</feature>
<dbReference type="OrthoDB" id="10055367at2759"/>
<feature type="domain" description="Ig-like" evidence="4">
    <location>
        <begin position="2940"/>
        <end position="3027"/>
    </location>
</feature>
<dbReference type="EMBL" id="JPKZ01001763">
    <property type="protein sequence ID" value="KHN80136.1"/>
    <property type="molecule type" value="Genomic_DNA"/>
</dbReference>
<dbReference type="SMART" id="SM00409">
    <property type="entry name" value="IG"/>
    <property type="match status" value="56"/>
</dbReference>
<dbReference type="GO" id="GO:0005886">
    <property type="term" value="C:plasma membrane"/>
    <property type="evidence" value="ECO:0007669"/>
    <property type="project" value="TreeGrafter"/>
</dbReference>
<dbReference type="GO" id="GO:0007411">
    <property type="term" value="P:axon guidance"/>
    <property type="evidence" value="ECO:0007669"/>
    <property type="project" value="TreeGrafter"/>
</dbReference>
<feature type="domain" description="Ig-like" evidence="4">
    <location>
        <begin position="1833"/>
        <end position="1915"/>
    </location>
</feature>
<feature type="region of interest" description="Disordered" evidence="3">
    <location>
        <begin position="4866"/>
        <end position="4898"/>
    </location>
</feature>
<feature type="domain" description="Ig-like" evidence="4">
    <location>
        <begin position="5595"/>
        <end position="5695"/>
    </location>
</feature>
<feature type="domain" description="Ig-like" evidence="4">
    <location>
        <begin position="2731"/>
        <end position="2839"/>
    </location>
</feature>
<dbReference type="GO" id="GO:0030424">
    <property type="term" value="C:axon"/>
    <property type="evidence" value="ECO:0007669"/>
    <property type="project" value="TreeGrafter"/>
</dbReference>
<dbReference type="PANTHER" id="PTHR10075">
    <property type="entry name" value="BASIGIN RELATED"/>
    <property type="match status" value="1"/>
</dbReference>
<feature type="domain" description="Ig-like" evidence="4">
    <location>
        <begin position="3216"/>
        <end position="3306"/>
    </location>
</feature>
<comment type="caution">
    <text evidence="5">The sequence shown here is derived from an EMBL/GenBank/DDBJ whole genome shotgun (WGS) entry which is preliminary data.</text>
</comment>
<feature type="domain" description="Ig-like" evidence="4">
    <location>
        <begin position="2347"/>
        <end position="2455"/>
    </location>
</feature>
<feature type="domain" description="Ig-like" evidence="4">
    <location>
        <begin position="1276"/>
        <end position="1361"/>
    </location>
</feature>
<dbReference type="PROSITE" id="PS50835">
    <property type="entry name" value="IG_LIKE"/>
    <property type="match status" value="56"/>
</dbReference>
<gene>
    <name evidence="5" type="primary">unc-52</name>
    <name evidence="5" type="ORF">Tcan_07959</name>
</gene>
<feature type="domain" description="Ig-like" evidence="4">
    <location>
        <begin position="4251"/>
        <end position="4322"/>
    </location>
</feature>
<feature type="domain" description="Ig-like" evidence="4">
    <location>
        <begin position="794"/>
        <end position="887"/>
    </location>
</feature>
<dbReference type="CDD" id="cd00096">
    <property type="entry name" value="Ig"/>
    <property type="match status" value="12"/>
</dbReference>
<dbReference type="SMART" id="SM00408">
    <property type="entry name" value="IGc2"/>
    <property type="match status" value="62"/>
</dbReference>
<keyword evidence="1" id="KW-0677">Repeat</keyword>
<feature type="domain" description="Ig-like" evidence="4">
    <location>
        <begin position="603"/>
        <end position="692"/>
    </location>
</feature>
<dbReference type="InterPro" id="IPR013106">
    <property type="entry name" value="Ig_V-set"/>
</dbReference>
<protein>
    <submittedName>
        <fullName evidence="5">Basement membrane proteoglycan</fullName>
    </submittedName>
</protein>
<feature type="domain" description="Ig-like" evidence="4">
    <location>
        <begin position="5513"/>
        <end position="5585"/>
    </location>
</feature>
<feature type="domain" description="Ig-like" evidence="4">
    <location>
        <begin position="2603"/>
        <end position="2711"/>
    </location>
</feature>
<dbReference type="Pfam" id="PF07679">
    <property type="entry name" value="I-set"/>
    <property type="match status" value="4"/>
</dbReference>
<evidence type="ECO:0000256" key="1">
    <source>
        <dbReference type="ARBA" id="ARBA00022737"/>
    </source>
</evidence>
<dbReference type="PANTHER" id="PTHR10075:SF100">
    <property type="entry name" value="FASCICLIN-2"/>
    <property type="match status" value="1"/>
</dbReference>
<feature type="domain" description="Ig-like" evidence="4">
    <location>
        <begin position="5164"/>
        <end position="5252"/>
    </location>
</feature>
<feature type="domain" description="Ig-like" evidence="4">
    <location>
        <begin position="41"/>
        <end position="128"/>
    </location>
</feature>
<feature type="domain" description="Ig-like" evidence="4">
    <location>
        <begin position="4979"/>
        <end position="5063"/>
    </location>
</feature>
<dbReference type="InterPro" id="IPR007110">
    <property type="entry name" value="Ig-like_dom"/>
</dbReference>
<evidence type="ECO:0000256" key="2">
    <source>
        <dbReference type="ARBA" id="ARBA00023319"/>
    </source>
</evidence>
<feature type="compositionally biased region" description="Polar residues" evidence="3">
    <location>
        <begin position="5728"/>
        <end position="5738"/>
    </location>
</feature>
<name>A0A0B2V9L0_TOXCA</name>
<feature type="domain" description="Ig-like" evidence="4">
    <location>
        <begin position="414"/>
        <end position="503"/>
    </location>
</feature>
<feature type="domain" description="Ig-like" evidence="4">
    <location>
        <begin position="5260"/>
        <end position="5422"/>
    </location>
</feature>
<feature type="domain" description="Ig-like" evidence="4">
    <location>
        <begin position="3502"/>
        <end position="3585"/>
    </location>
</feature>
<feature type="domain" description="Ig-like" evidence="4">
    <location>
        <begin position="3312"/>
        <end position="3399"/>
    </location>
</feature>
<feature type="domain" description="Ig-like" evidence="4">
    <location>
        <begin position="3123"/>
        <end position="3213"/>
    </location>
</feature>
<dbReference type="GO" id="GO:0098632">
    <property type="term" value="F:cell-cell adhesion mediator activity"/>
    <property type="evidence" value="ECO:0007669"/>
    <property type="project" value="TreeGrafter"/>
</dbReference>
<dbReference type="GO" id="GO:0070593">
    <property type="term" value="P:dendrite self-avoidance"/>
    <property type="evidence" value="ECO:0007669"/>
    <property type="project" value="TreeGrafter"/>
</dbReference>
<feature type="domain" description="Ig-like" evidence="4">
    <location>
        <begin position="2219"/>
        <end position="2327"/>
    </location>
</feature>
<evidence type="ECO:0000313" key="5">
    <source>
        <dbReference type="EMBL" id="KHN80136.1"/>
    </source>
</evidence>
<dbReference type="Gene3D" id="2.60.40.10">
    <property type="entry name" value="Immunoglobulins"/>
    <property type="match status" value="56"/>
</dbReference>
<evidence type="ECO:0000256" key="3">
    <source>
        <dbReference type="SAM" id="MobiDB-lite"/>
    </source>
</evidence>
<feature type="compositionally biased region" description="Basic residues" evidence="3">
    <location>
        <begin position="5699"/>
        <end position="5727"/>
    </location>
</feature>
<feature type="domain" description="Ig-like" evidence="4">
    <location>
        <begin position="4521"/>
        <end position="4592"/>
    </location>
</feature>
<feature type="domain" description="Ig-like" evidence="4">
    <location>
        <begin position="3658"/>
        <end position="3741"/>
    </location>
</feature>
<feature type="region of interest" description="Disordered" evidence="3">
    <location>
        <begin position="3834"/>
        <end position="3867"/>
    </location>
</feature>
<dbReference type="GO" id="GO:0007156">
    <property type="term" value="P:homophilic cell adhesion via plasma membrane adhesion molecules"/>
    <property type="evidence" value="ECO:0007669"/>
    <property type="project" value="TreeGrafter"/>
</dbReference>
<dbReference type="Pfam" id="PF13895">
    <property type="entry name" value="Ig_2"/>
    <property type="match status" value="2"/>
</dbReference>
<dbReference type="InterPro" id="IPR013151">
    <property type="entry name" value="Immunoglobulin_dom"/>
</dbReference>
<feature type="domain" description="Ig-like" evidence="4">
    <location>
        <begin position="1455"/>
        <end position="1543"/>
    </location>
</feature>
<dbReference type="InterPro" id="IPR003598">
    <property type="entry name" value="Ig_sub2"/>
</dbReference>
<feature type="domain" description="Ig-like" evidence="4">
    <location>
        <begin position="2847"/>
        <end position="2927"/>
    </location>
</feature>